<dbReference type="OrthoDB" id="9782at2157"/>
<keyword evidence="4" id="KW-1185">Reference proteome</keyword>
<evidence type="ECO:0000313" key="4">
    <source>
        <dbReference type="Proteomes" id="UP000011575"/>
    </source>
</evidence>
<gene>
    <name evidence="3" type="ORF">C461_14448</name>
</gene>
<keyword evidence="3" id="KW-0548">Nucleotidyltransferase</keyword>
<dbReference type="Proteomes" id="UP000011575">
    <property type="component" value="Unassembled WGS sequence"/>
</dbReference>
<dbReference type="EMBL" id="AOJI01000033">
    <property type="protein sequence ID" value="EMA65304.1"/>
    <property type="molecule type" value="Genomic_DNA"/>
</dbReference>
<dbReference type="STRING" id="1230454.C461_14448"/>
<dbReference type="PANTHER" id="PTHR19136">
    <property type="entry name" value="MOLYBDENUM COFACTOR GUANYLYLTRANSFERASE"/>
    <property type="match status" value="1"/>
</dbReference>
<comment type="caution">
    <text evidence="3">The sequence shown here is derived from an EMBL/GenBank/DDBJ whole genome shotgun (WGS) entry which is preliminary data.</text>
</comment>
<dbReference type="InterPro" id="IPR025877">
    <property type="entry name" value="MobA-like_NTP_Trfase"/>
</dbReference>
<accession>M0P6Y5</accession>
<dbReference type="AlphaFoldDB" id="M0P6Y5"/>
<sequence>MCGGRGTRLGGEREKPLTRVGGRPMIDRVLAALAESRVKTVHAVVSPHATATRGHLADRAAERSALELVGAPGEGYVADLQYAMNAIGTGGSDGSGGPGGTAGSGGAASSIDSSVLTVAADLPLLDDEAVGAVLDAARSAGDGDSDPASLTVCVPAERKRELGVSADSAAATIDGRDVVPAGINVVGASTEGEDGDADPGAVRVTDDARFAVNVNYPSDVRIAERLLAGETTDDRAHPL</sequence>
<proteinExistence type="predicted"/>
<dbReference type="RefSeq" id="WP_008002424.1">
    <property type="nucleotide sequence ID" value="NZ_AOJI01000033.1"/>
</dbReference>
<protein>
    <submittedName>
        <fullName evidence="3">GTP:adenosylcobinamide-phosphate guanylyltransferase</fullName>
    </submittedName>
</protein>
<evidence type="ECO:0000259" key="2">
    <source>
        <dbReference type="Pfam" id="PF12804"/>
    </source>
</evidence>
<evidence type="ECO:0000313" key="3">
    <source>
        <dbReference type="EMBL" id="EMA65304.1"/>
    </source>
</evidence>
<feature type="domain" description="MobA-like NTP transferase" evidence="2">
    <location>
        <begin position="2"/>
        <end position="142"/>
    </location>
</feature>
<dbReference type="PANTHER" id="PTHR19136:SF81">
    <property type="entry name" value="MOLYBDENUM COFACTOR GUANYLYLTRANSFERASE"/>
    <property type="match status" value="1"/>
</dbReference>
<dbReference type="GO" id="GO:0016779">
    <property type="term" value="F:nucleotidyltransferase activity"/>
    <property type="evidence" value="ECO:0007669"/>
    <property type="project" value="UniProtKB-KW"/>
</dbReference>
<dbReference type="PATRIC" id="fig|1230454.4.peg.2909"/>
<organism evidence="3 4">
    <name type="scientific">Halorubrum aidingense JCM 13560</name>
    <dbReference type="NCBI Taxonomy" id="1230454"/>
    <lineage>
        <taxon>Archaea</taxon>
        <taxon>Methanobacteriati</taxon>
        <taxon>Methanobacteriota</taxon>
        <taxon>Stenosarchaea group</taxon>
        <taxon>Halobacteria</taxon>
        <taxon>Halobacteriales</taxon>
        <taxon>Haloferacaceae</taxon>
        <taxon>Halorubrum</taxon>
    </lineage>
</organism>
<dbReference type="Gene3D" id="3.90.550.10">
    <property type="entry name" value="Spore Coat Polysaccharide Biosynthesis Protein SpsA, Chain A"/>
    <property type="match status" value="1"/>
</dbReference>
<dbReference type="InterPro" id="IPR029044">
    <property type="entry name" value="Nucleotide-diphossugar_trans"/>
</dbReference>
<dbReference type="Pfam" id="PF12804">
    <property type="entry name" value="NTP_transf_3"/>
    <property type="match status" value="1"/>
</dbReference>
<reference evidence="3 4" key="1">
    <citation type="journal article" date="2014" name="PLoS Genet.">
        <title>Phylogenetically driven sequencing of extremely halophilic archaea reveals strategies for static and dynamic osmo-response.</title>
        <authorList>
            <person name="Becker E.A."/>
            <person name="Seitzer P.M."/>
            <person name="Tritt A."/>
            <person name="Larsen D."/>
            <person name="Krusor M."/>
            <person name="Yao A.I."/>
            <person name="Wu D."/>
            <person name="Madern D."/>
            <person name="Eisen J.A."/>
            <person name="Darling A.E."/>
            <person name="Facciotti M.T."/>
        </authorList>
    </citation>
    <scope>NUCLEOTIDE SEQUENCE [LARGE SCALE GENOMIC DNA]</scope>
    <source>
        <strain evidence="3 4">JCM 13560</strain>
    </source>
</reference>
<evidence type="ECO:0000256" key="1">
    <source>
        <dbReference type="ARBA" id="ARBA00022679"/>
    </source>
</evidence>
<keyword evidence="1 3" id="KW-0808">Transferase</keyword>
<dbReference type="SUPFAM" id="SSF53448">
    <property type="entry name" value="Nucleotide-diphospho-sugar transferases"/>
    <property type="match status" value="1"/>
</dbReference>
<name>M0P6Y5_9EURY</name>